<reference evidence="1" key="1">
    <citation type="journal article" date="2022" name="bioRxiv">
        <title>Sequencing and chromosome-scale assembly of the giantPleurodeles waltlgenome.</title>
        <authorList>
            <person name="Brown T."/>
            <person name="Elewa A."/>
            <person name="Iarovenko S."/>
            <person name="Subramanian E."/>
            <person name="Araus A.J."/>
            <person name="Petzold A."/>
            <person name="Susuki M."/>
            <person name="Suzuki K.-i.T."/>
            <person name="Hayashi T."/>
            <person name="Toyoda A."/>
            <person name="Oliveira C."/>
            <person name="Osipova E."/>
            <person name="Leigh N.D."/>
            <person name="Simon A."/>
            <person name="Yun M.H."/>
        </authorList>
    </citation>
    <scope>NUCLEOTIDE SEQUENCE</scope>
    <source>
        <strain evidence="1">20211129_DDA</strain>
        <tissue evidence="1">Liver</tissue>
    </source>
</reference>
<name>A0AAV7M679_PLEWA</name>
<protein>
    <submittedName>
        <fullName evidence="1">Uncharacterized protein</fullName>
    </submittedName>
</protein>
<dbReference type="AlphaFoldDB" id="A0AAV7M679"/>
<dbReference type="EMBL" id="JANPWB010000014">
    <property type="protein sequence ID" value="KAJ1096628.1"/>
    <property type="molecule type" value="Genomic_DNA"/>
</dbReference>
<dbReference type="Proteomes" id="UP001066276">
    <property type="component" value="Chromosome 10"/>
</dbReference>
<comment type="caution">
    <text evidence="1">The sequence shown here is derived from an EMBL/GenBank/DDBJ whole genome shotgun (WGS) entry which is preliminary data.</text>
</comment>
<evidence type="ECO:0000313" key="2">
    <source>
        <dbReference type="Proteomes" id="UP001066276"/>
    </source>
</evidence>
<organism evidence="1 2">
    <name type="scientific">Pleurodeles waltl</name>
    <name type="common">Iberian ribbed newt</name>
    <dbReference type="NCBI Taxonomy" id="8319"/>
    <lineage>
        <taxon>Eukaryota</taxon>
        <taxon>Metazoa</taxon>
        <taxon>Chordata</taxon>
        <taxon>Craniata</taxon>
        <taxon>Vertebrata</taxon>
        <taxon>Euteleostomi</taxon>
        <taxon>Amphibia</taxon>
        <taxon>Batrachia</taxon>
        <taxon>Caudata</taxon>
        <taxon>Salamandroidea</taxon>
        <taxon>Salamandridae</taxon>
        <taxon>Pleurodelinae</taxon>
        <taxon>Pleurodeles</taxon>
    </lineage>
</organism>
<proteinExistence type="predicted"/>
<accession>A0AAV7M679</accession>
<gene>
    <name evidence="1" type="ORF">NDU88_001763</name>
</gene>
<keyword evidence="2" id="KW-1185">Reference proteome</keyword>
<sequence>MEVLLPRRFRGAGAQAPTTKWSASILLLRMAPHLRRAKDVITQQPRAQKLDQNVVYQYCGKTFSVWTRWRTWRLAKELATGGFQRTLVK</sequence>
<evidence type="ECO:0000313" key="1">
    <source>
        <dbReference type="EMBL" id="KAJ1096628.1"/>
    </source>
</evidence>